<gene>
    <name evidence="1" type="ORF">SPELUC_LOCUS5172</name>
</gene>
<organism evidence="1 2">
    <name type="scientific">Cetraspora pellucida</name>
    <dbReference type="NCBI Taxonomy" id="1433469"/>
    <lineage>
        <taxon>Eukaryota</taxon>
        <taxon>Fungi</taxon>
        <taxon>Fungi incertae sedis</taxon>
        <taxon>Mucoromycota</taxon>
        <taxon>Glomeromycotina</taxon>
        <taxon>Glomeromycetes</taxon>
        <taxon>Diversisporales</taxon>
        <taxon>Gigasporaceae</taxon>
        <taxon>Cetraspora</taxon>
    </lineage>
</organism>
<evidence type="ECO:0000313" key="1">
    <source>
        <dbReference type="EMBL" id="CAG8550206.1"/>
    </source>
</evidence>
<evidence type="ECO:0000313" key="2">
    <source>
        <dbReference type="Proteomes" id="UP000789366"/>
    </source>
</evidence>
<dbReference type="Proteomes" id="UP000789366">
    <property type="component" value="Unassembled WGS sequence"/>
</dbReference>
<comment type="caution">
    <text evidence="1">The sequence shown here is derived from an EMBL/GenBank/DDBJ whole genome shotgun (WGS) entry which is preliminary data.</text>
</comment>
<sequence>MLANELPGENKYATFPCQLPNLHDWYNEIHDNKNTLFTQQLQETKAHNQSLPEEIRFPKYEIHPKTSYHSKPINTKQITQLLQQKVSEQCVSGDLDLNLDSFGLTKLNIQEDQSETSLQSQIEIPPKNN</sequence>
<reference evidence="1" key="1">
    <citation type="submission" date="2021-06" db="EMBL/GenBank/DDBJ databases">
        <authorList>
            <person name="Kallberg Y."/>
            <person name="Tangrot J."/>
            <person name="Rosling A."/>
        </authorList>
    </citation>
    <scope>NUCLEOTIDE SEQUENCE</scope>
    <source>
        <strain evidence="1">28 12/20/2015</strain>
    </source>
</reference>
<accession>A0ACA9LTN2</accession>
<name>A0ACA9LTN2_9GLOM</name>
<protein>
    <submittedName>
        <fullName evidence="1">4756_t:CDS:1</fullName>
    </submittedName>
</protein>
<keyword evidence="2" id="KW-1185">Reference proteome</keyword>
<dbReference type="EMBL" id="CAJVPW010005117">
    <property type="protein sequence ID" value="CAG8550206.1"/>
    <property type="molecule type" value="Genomic_DNA"/>
</dbReference>
<proteinExistence type="predicted"/>